<dbReference type="Pfam" id="PF12704">
    <property type="entry name" value="MacB_PCD"/>
    <property type="match status" value="1"/>
</dbReference>
<feature type="transmembrane region" description="Helical" evidence="6">
    <location>
        <begin position="793"/>
        <end position="819"/>
    </location>
</feature>
<comment type="caution">
    <text evidence="9">The sequence shown here is derived from an EMBL/GenBank/DDBJ whole genome shotgun (WGS) entry which is preliminary data.</text>
</comment>
<proteinExistence type="predicted"/>
<feature type="transmembrane region" description="Helical" evidence="6">
    <location>
        <begin position="709"/>
        <end position="728"/>
    </location>
</feature>
<evidence type="ECO:0000259" key="7">
    <source>
        <dbReference type="Pfam" id="PF02687"/>
    </source>
</evidence>
<evidence type="ECO:0000259" key="8">
    <source>
        <dbReference type="Pfam" id="PF12704"/>
    </source>
</evidence>
<evidence type="ECO:0000313" key="10">
    <source>
        <dbReference type="Proteomes" id="UP000295717"/>
    </source>
</evidence>
<evidence type="ECO:0000256" key="5">
    <source>
        <dbReference type="ARBA" id="ARBA00023136"/>
    </source>
</evidence>
<keyword evidence="10" id="KW-1185">Reference proteome</keyword>
<feature type="transmembrane region" description="Helical" evidence="6">
    <location>
        <begin position="21"/>
        <end position="42"/>
    </location>
</feature>
<dbReference type="EMBL" id="SMAO01000008">
    <property type="protein sequence ID" value="TCT19573.1"/>
    <property type="molecule type" value="Genomic_DNA"/>
</dbReference>
<dbReference type="InterPro" id="IPR025857">
    <property type="entry name" value="MacB_PCD"/>
</dbReference>
<evidence type="ECO:0000256" key="3">
    <source>
        <dbReference type="ARBA" id="ARBA00022692"/>
    </source>
</evidence>
<name>A0A4R3MXU1_9GAMM</name>
<accession>A0A4R3MXU1</accession>
<evidence type="ECO:0000256" key="1">
    <source>
        <dbReference type="ARBA" id="ARBA00004651"/>
    </source>
</evidence>
<feature type="transmembrane region" description="Helical" evidence="6">
    <location>
        <begin position="348"/>
        <end position="372"/>
    </location>
</feature>
<evidence type="ECO:0000256" key="4">
    <source>
        <dbReference type="ARBA" id="ARBA00022989"/>
    </source>
</evidence>
<keyword evidence="3 6" id="KW-0812">Transmembrane</keyword>
<feature type="domain" description="MacB-like periplasmic core" evidence="8">
    <location>
        <begin position="27"/>
        <end position="227"/>
    </location>
</feature>
<gene>
    <name evidence="9" type="ORF">EDC35_108180</name>
</gene>
<organism evidence="9 10">
    <name type="scientific">Thiobaca trueperi</name>
    <dbReference type="NCBI Taxonomy" id="127458"/>
    <lineage>
        <taxon>Bacteria</taxon>
        <taxon>Pseudomonadati</taxon>
        <taxon>Pseudomonadota</taxon>
        <taxon>Gammaproteobacteria</taxon>
        <taxon>Chromatiales</taxon>
        <taxon>Chromatiaceae</taxon>
        <taxon>Thiobaca</taxon>
    </lineage>
</organism>
<dbReference type="InterPro" id="IPR003838">
    <property type="entry name" value="ABC3_permease_C"/>
</dbReference>
<dbReference type="InterPro" id="IPR038766">
    <property type="entry name" value="Membrane_comp_ABC_pdt"/>
</dbReference>
<dbReference type="GO" id="GO:0005886">
    <property type="term" value="C:plasma membrane"/>
    <property type="evidence" value="ECO:0007669"/>
    <property type="project" value="UniProtKB-SubCell"/>
</dbReference>
<dbReference type="PANTHER" id="PTHR30287">
    <property type="entry name" value="MEMBRANE COMPONENT OF PREDICTED ABC SUPERFAMILY METABOLITE UPTAKE TRANSPORTER"/>
    <property type="match status" value="1"/>
</dbReference>
<feature type="domain" description="ABC3 transporter permease C-terminal" evidence="7">
    <location>
        <begin position="711"/>
        <end position="819"/>
    </location>
</feature>
<feature type="transmembrane region" description="Helical" evidence="6">
    <location>
        <begin position="469"/>
        <end position="489"/>
    </location>
</feature>
<evidence type="ECO:0000313" key="9">
    <source>
        <dbReference type="EMBL" id="TCT19573.1"/>
    </source>
</evidence>
<dbReference type="RefSeq" id="WP_132978079.1">
    <property type="nucleotide sequence ID" value="NZ_SMAO01000008.1"/>
</dbReference>
<reference evidence="9 10" key="1">
    <citation type="submission" date="2019-03" db="EMBL/GenBank/DDBJ databases">
        <title>Genomic Encyclopedia of Type Strains, Phase IV (KMG-IV): sequencing the most valuable type-strain genomes for metagenomic binning, comparative biology and taxonomic classification.</title>
        <authorList>
            <person name="Goeker M."/>
        </authorList>
    </citation>
    <scope>NUCLEOTIDE SEQUENCE [LARGE SCALE GENOMIC DNA]</scope>
    <source>
        <strain evidence="9 10">DSM 13587</strain>
    </source>
</reference>
<evidence type="ECO:0000256" key="2">
    <source>
        <dbReference type="ARBA" id="ARBA00022475"/>
    </source>
</evidence>
<keyword evidence="4 6" id="KW-1133">Transmembrane helix</keyword>
<feature type="domain" description="ABC3 transporter permease C-terminal" evidence="7">
    <location>
        <begin position="262"/>
        <end position="369"/>
    </location>
</feature>
<comment type="subcellular location">
    <subcellularLocation>
        <location evidence="1">Cell membrane</location>
        <topology evidence="1">Multi-pass membrane protein</topology>
    </subcellularLocation>
</comment>
<dbReference type="AlphaFoldDB" id="A0A4R3MXU1"/>
<feature type="transmembrane region" description="Helical" evidence="6">
    <location>
        <begin position="749"/>
        <end position="773"/>
    </location>
</feature>
<dbReference type="PANTHER" id="PTHR30287:SF1">
    <property type="entry name" value="INNER MEMBRANE PROTEIN"/>
    <property type="match status" value="1"/>
</dbReference>
<feature type="transmembrane region" description="Helical" evidence="6">
    <location>
        <begin position="258"/>
        <end position="277"/>
    </location>
</feature>
<dbReference type="OrthoDB" id="5292592at2"/>
<dbReference type="Pfam" id="PF02687">
    <property type="entry name" value="FtsX"/>
    <property type="match status" value="2"/>
</dbReference>
<feature type="transmembrane region" description="Helical" evidence="6">
    <location>
        <begin position="393"/>
        <end position="411"/>
    </location>
</feature>
<evidence type="ECO:0000256" key="6">
    <source>
        <dbReference type="SAM" id="Phobius"/>
    </source>
</evidence>
<dbReference type="Proteomes" id="UP000295717">
    <property type="component" value="Unassembled WGS sequence"/>
</dbReference>
<keyword evidence="5 6" id="KW-0472">Membrane</keyword>
<keyword evidence="2" id="KW-1003">Cell membrane</keyword>
<sequence>MTTQPWRITLRLLRQDWRSGELYLLSAALILTVASITAVGFFTDRVEATMDRQGSELIAADLAVESSSSLPDTFQAESDRMGLVSARTLEFRSVVVADRGPQLVQIKAVDPAYPLRGQLRLRDGFDSPDRTIAAGPPAGEVWVESRLLRLLDIGIGDPLGVGDTQLRIGAILSDEPAQGGGFFNLAPRVLMNRTDLEATQLIGPASRVTHRLLLAGDARTIADIKPWLTARLPPNASLVDAREARPEFAAAVDRAARFLRLATLVTLLVAGAAIALASHRLVERQTDAVAVMRCLGAPRHLLMRVFVLRLVLFGLIASLLGCLLGWLGQAGLVAALSGWFPSDLPSPSLAPILVGVATGMIALLGFAVPPLVQLAKVSPLRALRRDLGTPRTSAALTLAAAGLALSLLIFWQADNFALAWKLLAGVLGALVSLIGAVLLLVRLAGGLAGRSRGVWRLGLAALARRPSGAVLQIAGFGIGILALLLLAVVRVDLLRAWQDSLPVNAPNYFLINIQPHEVEPLRAFLRERDIDENELYPMIRGRLIRIAGREVKPTEYENPRAERLATREFNLSYGEKPQPDNRIVAGDWWPDAKAPPQFSVEQGIAETLGIKLGDELVFWVSGHEVSGPVTSLREVKWDSFNVNFFVSASPALLGNEPATFITSFHLSADRESVIPELTRRFPSVTPLDVDAILKQVRQVIDRGVLAVEYVFLFTLIAGLLVMYAGIQASLEDRRVEHGILRTLGAGRRALLSSLAVEFTAAGLLAGLLASVFAETTGWLLAEQLFELEFSFNPTLWLIGVFGSGLLIGLAGTLATYPLLIRPPLQTLRRAG</sequence>
<feature type="transmembrane region" description="Helical" evidence="6">
    <location>
        <begin position="423"/>
        <end position="448"/>
    </location>
</feature>
<protein>
    <submittedName>
        <fullName evidence="9">Putative ABC transport system permease protein</fullName>
    </submittedName>
</protein>
<feature type="transmembrane region" description="Helical" evidence="6">
    <location>
        <begin position="306"/>
        <end position="328"/>
    </location>
</feature>